<dbReference type="OrthoDB" id="1865198at2759"/>
<evidence type="ECO:0000259" key="3">
    <source>
        <dbReference type="PROSITE" id="PS50090"/>
    </source>
</evidence>
<protein>
    <submittedName>
        <fullName evidence="4">Homeodomain-like superfamily protein</fullName>
    </submittedName>
</protein>
<dbReference type="InterPro" id="IPR009057">
    <property type="entry name" value="Homeodomain-like_sf"/>
</dbReference>
<evidence type="ECO:0000313" key="4">
    <source>
        <dbReference type="EMBL" id="GFZ03950.1"/>
    </source>
</evidence>
<organism evidence="4 5">
    <name type="scientific">Actinidia rufa</name>
    <dbReference type="NCBI Taxonomy" id="165716"/>
    <lineage>
        <taxon>Eukaryota</taxon>
        <taxon>Viridiplantae</taxon>
        <taxon>Streptophyta</taxon>
        <taxon>Embryophyta</taxon>
        <taxon>Tracheophyta</taxon>
        <taxon>Spermatophyta</taxon>
        <taxon>Magnoliopsida</taxon>
        <taxon>eudicotyledons</taxon>
        <taxon>Gunneridae</taxon>
        <taxon>Pentapetalae</taxon>
        <taxon>asterids</taxon>
        <taxon>Ericales</taxon>
        <taxon>Actinidiaceae</taxon>
        <taxon>Actinidia</taxon>
    </lineage>
</organism>
<dbReference type="InterPro" id="IPR044822">
    <property type="entry name" value="Myb_DNA-bind_4"/>
</dbReference>
<dbReference type="PANTHER" id="PTHR47211">
    <property type="entry name" value="TRIHELIX TRANSCRIPTION FACTOR ASR3"/>
    <property type="match status" value="1"/>
</dbReference>
<proteinExistence type="predicted"/>
<dbReference type="SUPFAM" id="SSF46689">
    <property type="entry name" value="Homeodomain-like"/>
    <property type="match status" value="1"/>
</dbReference>
<evidence type="ECO:0000256" key="2">
    <source>
        <dbReference type="SAM" id="MobiDB-lite"/>
    </source>
</evidence>
<dbReference type="PROSITE" id="PS50090">
    <property type="entry name" value="MYB_LIKE"/>
    <property type="match status" value="1"/>
</dbReference>
<feature type="domain" description="Myb-like" evidence="3">
    <location>
        <begin position="4"/>
        <end position="77"/>
    </location>
</feature>
<keyword evidence="5" id="KW-1185">Reference proteome</keyword>
<dbReference type="Proteomes" id="UP000585474">
    <property type="component" value="Unassembled WGS sequence"/>
</dbReference>
<feature type="coiled-coil region" evidence="1">
    <location>
        <begin position="251"/>
        <end position="282"/>
    </location>
</feature>
<gene>
    <name evidence="4" type="ORF">Acr_16g0005740</name>
</gene>
<comment type="caution">
    <text evidence="4">The sequence shown here is derived from an EMBL/GenBank/DDBJ whole genome shotgun (WGS) entry which is preliminary data.</text>
</comment>
<evidence type="ECO:0000313" key="5">
    <source>
        <dbReference type="Proteomes" id="UP000585474"/>
    </source>
</evidence>
<dbReference type="Gene3D" id="1.10.10.60">
    <property type="entry name" value="Homeodomain-like"/>
    <property type="match status" value="1"/>
</dbReference>
<sequence length="304" mass="34588">MTKSKSQRHPRWTRQETLILIEGKQIAENRGRKRHISGSVCGLDQLESKWDAVSSFCREYGVNRGPVQCRKRWSNLVGDFRKLKAWESQVKDTAESFWMMRNDVKREKKLPSFFDREVYDVLDGRAFTATAYPLTLVTITADGKYGNGVEAVVEEEEDVGEEAEAVFDSTRDVASENGMLSDFQQLEQEGNGRCPEKQAKTVPSPMPISDMRKGKQLGLNSWRGSMSQEGWKKKRLSLDGCGDTNLEEQLVKVLEKNSRMLNAQLQAQNMNYQLDREQRKDQNDSLVAALSKITDALGRVVDKL</sequence>
<dbReference type="InterPro" id="IPR001005">
    <property type="entry name" value="SANT/Myb"/>
</dbReference>
<dbReference type="EMBL" id="BJWL01000016">
    <property type="protein sequence ID" value="GFZ03950.1"/>
    <property type="molecule type" value="Genomic_DNA"/>
</dbReference>
<dbReference type="AlphaFoldDB" id="A0A7J0G0I8"/>
<dbReference type="Pfam" id="PF13837">
    <property type="entry name" value="Myb_DNA-bind_4"/>
    <property type="match status" value="1"/>
</dbReference>
<keyword evidence="4" id="KW-0371">Homeobox</keyword>
<keyword evidence="4" id="KW-0238">DNA-binding</keyword>
<keyword evidence="1" id="KW-0175">Coiled coil</keyword>
<dbReference type="GO" id="GO:0003677">
    <property type="term" value="F:DNA binding"/>
    <property type="evidence" value="ECO:0007669"/>
    <property type="project" value="UniProtKB-KW"/>
</dbReference>
<name>A0A7J0G0I8_9ERIC</name>
<feature type="region of interest" description="Disordered" evidence="2">
    <location>
        <begin position="188"/>
        <end position="213"/>
    </location>
</feature>
<accession>A0A7J0G0I8</accession>
<reference evidence="4 5" key="1">
    <citation type="submission" date="2019-07" db="EMBL/GenBank/DDBJ databases">
        <title>De Novo Assembly of kiwifruit Actinidia rufa.</title>
        <authorList>
            <person name="Sugita-Konishi S."/>
            <person name="Sato K."/>
            <person name="Mori E."/>
            <person name="Abe Y."/>
            <person name="Kisaki G."/>
            <person name="Hamano K."/>
            <person name="Suezawa K."/>
            <person name="Otani M."/>
            <person name="Fukuda T."/>
            <person name="Manabe T."/>
            <person name="Gomi K."/>
            <person name="Tabuchi M."/>
            <person name="Akimitsu K."/>
            <person name="Kataoka I."/>
        </authorList>
    </citation>
    <scope>NUCLEOTIDE SEQUENCE [LARGE SCALE GENOMIC DNA]</scope>
    <source>
        <strain evidence="5">cv. Fuchu</strain>
    </source>
</reference>
<evidence type="ECO:0000256" key="1">
    <source>
        <dbReference type="SAM" id="Coils"/>
    </source>
</evidence>
<dbReference type="PANTHER" id="PTHR47211:SF3">
    <property type="entry name" value="TRIHELIX TRANSCRIPTION FACTOR ASR3-LIKE"/>
    <property type="match status" value="1"/>
</dbReference>